<reference evidence="2 3" key="1">
    <citation type="journal article" date="2021" name="Nat. Commun.">
        <title>Incipient diploidization of the medicinal plant Perilla within 10,000 years.</title>
        <authorList>
            <person name="Zhang Y."/>
            <person name="Shen Q."/>
            <person name="Leng L."/>
            <person name="Zhang D."/>
            <person name="Chen S."/>
            <person name="Shi Y."/>
            <person name="Ning Z."/>
            <person name="Chen S."/>
        </authorList>
    </citation>
    <scope>NUCLEOTIDE SEQUENCE [LARGE SCALE GENOMIC DNA]</scope>
    <source>
        <strain evidence="3">cv. PC099</strain>
    </source>
</reference>
<dbReference type="PANTHER" id="PTHR38926:SF2">
    <property type="entry name" value="F-BOX_LRR-REPEAT PROTEIN 21-RELATED"/>
    <property type="match status" value="1"/>
</dbReference>
<organism evidence="2 3">
    <name type="scientific">Perilla frutescens var. hirtella</name>
    <name type="common">Perilla citriodora</name>
    <name type="synonym">Perilla setoyensis</name>
    <dbReference type="NCBI Taxonomy" id="608512"/>
    <lineage>
        <taxon>Eukaryota</taxon>
        <taxon>Viridiplantae</taxon>
        <taxon>Streptophyta</taxon>
        <taxon>Embryophyta</taxon>
        <taxon>Tracheophyta</taxon>
        <taxon>Spermatophyta</taxon>
        <taxon>Magnoliopsida</taxon>
        <taxon>eudicotyledons</taxon>
        <taxon>Gunneridae</taxon>
        <taxon>Pentapetalae</taxon>
        <taxon>asterids</taxon>
        <taxon>lamiids</taxon>
        <taxon>Lamiales</taxon>
        <taxon>Lamiaceae</taxon>
        <taxon>Nepetoideae</taxon>
        <taxon>Elsholtzieae</taxon>
        <taxon>Perilla</taxon>
    </lineage>
</organism>
<dbReference type="PANTHER" id="PTHR38926">
    <property type="entry name" value="F-BOX DOMAIN CONTAINING PROTEIN, EXPRESSED"/>
    <property type="match status" value="1"/>
</dbReference>
<accession>A0AAD4PAJ0</accession>
<dbReference type="InterPro" id="IPR032675">
    <property type="entry name" value="LRR_dom_sf"/>
</dbReference>
<keyword evidence="3" id="KW-1185">Reference proteome</keyword>
<feature type="domain" description="F-box" evidence="1">
    <location>
        <begin position="7"/>
        <end position="54"/>
    </location>
</feature>
<comment type="caution">
    <text evidence="2">The sequence shown here is derived from an EMBL/GenBank/DDBJ whole genome shotgun (WGS) entry which is preliminary data.</text>
</comment>
<proteinExistence type="predicted"/>
<sequence>MTACAADPPWTELPLDVTAAIMQRVGTKEILQSVQKVCATWREVCRNPVTWRVINIRNSDPLRARECNIICRCAVHRSQGQLIDLTMENFGDDDLIGHIAERSSNLRRLTIACAGGLYNILGTALTRAVTELPTLEELHLLIPFYIDIGDLGSIGISCPMLKSFTFNRRFSQGNKDTLAIAENMPNLCHLRLFCNGLDNDELQAILDGCPHLKSLDLRRCRGVDLGGYNLNLRVIVSKLVYPVFDNV</sequence>
<dbReference type="InterPro" id="IPR001810">
    <property type="entry name" value="F-box_dom"/>
</dbReference>
<protein>
    <recommendedName>
        <fullName evidence="1">F-box domain-containing protein</fullName>
    </recommendedName>
</protein>
<dbReference type="AlphaFoldDB" id="A0AAD4PAJ0"/>
<dbReference type="SUPFAM" id="SSF52047">
    <property type="entry name" value="RNI-like"/>
    <property type="match status" value="1"/>
</dbReference>
<dbReference type="PROSITE" id="PS50181">
    <property type="entry name" value="FBOX"/>
    <property type="match status" value="1"/>
</dbReference>
<dbReference type="Pfam" id="PF12937">
    <property type="entry name" value="F-box-like"/>
    <property type="match status" value="1"/>
</dbReference>
<dbReference type="Proteomes" id="UP001190926">
    <property type="component" value="Unassembled WGS sequence"/>
</dbReference>
<evidence type="ECO:0000313" key="3">
    <source>
        <dbReference type="Proteomes" id="UP001190926"/>
    </source>
</evidence>
<dbReference type="Gene3D" id="3.80.10.10">
    <property type="entry name" value="Ribonuclease Inhibitor"/>
    <property type="match status" value="1"/>
</dbReference>
<dbReference type="EMBL" id="SDAM02000079">
    <property type="protein sequence ID" value="KAH6832015.1"/>
    <property type="molecule type" value="Genomic_DNA"/>
</dbReference>
<evidence type="ECO:0000313" key="2">
    <source>
        <dbReference type="EMBL" id="KAH6832015.1"/>
    </source>
</evidence>
<dbReference type="Gene3D" id="1.20.1280.50">
    <property type="match status" value="1"/>
</dbReference>
<dbReference type="CDD" id="cd22164">
    <property type="entry name" value="F-box_AtSKIP19-like"/>
    <property type="match status" value="1"/>
</dbReference>
<evidence type="ECO:0000259" key="1">
    <source>
        <dbReference type="PROSITE" id="PS50181"/>
    </source>
</evidence>
<name>A0AAD4PAJ0_PERFH</name>
<gene>
    <name evidence="2" type="ORF">C2S53_000176</name>
</gene>